<dbReference type="AlphaFoldDB" id="A0AAE0VV50"/>
<protein>
    <submittedName>
        <fullName evidence="2">Uncharacterized protein</fullName>
    </submittedName>
</protein>
<feature type="region of interest" description="Disordered" evidence="1">
    <location>
        <begin position="59"/>
        <end position="120"/>
    </location>
</feature>
<proteinExistence type="predicted"/>
<dbReference type="EMBL" id="JAEAOA010002331">
    <property type="protein sequence ID" value="KAK3591149.1"/>
    <property type="molecule type" value="Genomic_DNA"/>
</dbReference>
<sequence length="120" mass="13402">MDVFIEIIFCNNSFYIALKVYENGKNQTAAQSTSLYITTGILPPVELAGSQNTVCELRNEASKEASGPNCQLGRSSDFQRGTERRIRTRLSGSPGRRVNERWIEGESEEGESNQEKIRGI</sequence>
<organism evidence="2 3">
    <name type="scientific">Potamilus streckersoni</name>
    <dbReference type="NCBI Taxonomy" id="2493646"/>
    <lineage>
        <taxon>Eukaryota</taxon>
        <taxon>Metazoa</taxon>
        <taxon>Spiralia</taxon>
        <taxon>Lophotrochozoa</taxon>
        <taxon>Mollusca</taxon>
        <taxon>Bivalvia</taxon>
        <taxon>Autobranchia</taxon>
        <taxon>Heteroconchia</taxon>
        <taxon>Palaeoheterodonta</taxon>
        <taxon>Unionida</taxon>
        <taxon>Unionoidea</taxon>
        <taxon>Unionidae</taxon>
        <taxon>Ambleminae</taxon>
        <taxon>Lampsilini</taxon>
        <taxon>Potamilus</taxon>
    </lineage>
</organism>
<evidence type="ECO:0000313" key="2">
    <source>
        <dbReference type="EMBL" id="KAK3591149.1"/>
    </source>
</evidence>
<reference evidence="2" key="1">
    <citation type="journal article" date="2021" name="Genome Biol. Evol.">
        <title>A High-Quality Reference Genome for a Parasitic Bivalve with Doubly Uniparental Inheritance (Bivalvia: Unionida).</title>
        <authorList>
            <person name="Smith C.H."/>
        </authorList>
    </citation>
    <scope>NUCLEOTIDE SEQUENCE</scope>
    <source>
        <strain evidence="2">CHS0354</strain>
    </source>
</reference>
<name>A0AAE0VV50_9BIVA</name>
<accession>A0AAE0VV50</accession>
<comment type="caution">
    <text evidence="2">The sequence shown here is derived from an EMBL/GenBank/DDBJ whole genome shotgun (WGS) entry which is preliminary data.</text>
</comment>
<evidence type="ECO:0000256" key="1">
    <source>
        <dbReference type="SAM" id="MobiDB-lite"/>
    </source>
</evidence>
<dbReference type="Proteomes" id="UP001195483">
    <property type="component" value="Unassembled WGS sequence"/>
</dbReference>
<keyword evidence="3" id="KW-1185">Reference proteome</keyword>
<reference evidence="2" key="3">
    <citation type="submission" date="2023-05" db="EMBL/GenBank/DDBJ databases">
        <authorList>
            <person name="Smith C.H."/>
        </authorList>
    </citation>
    <scope>NUCLEOTIDE SEQUENCE</scope>
    <source>
        <strain evidence="2">CHS0354</strain>
        <tissue evidence="2">Mantle</tissue>
    </source>
</reference>
<feature type="compositionally biased region" description="Polar residues" evidence="1">
    <location>
        <begin position="68"/>
        <end position="79"/>
    </location>
</feature>
<reference evidence="2" key="2">
    <citation type="journal article" date="2021" name="Genome Biol. Evol.">
        <title>Developing a high-quality reference genome for a parasitic bivalve with doubly uniparental inheritance (Bivalvia: Unionida).</title>
        <authorList>
            <person name="Smith C.H."/>
        </authorList>
    </citation>
    <scope>NUCLEOTIDE SEQUENCE</scope>
    <source>
        <strain evidence="2">CHS0354</strain>
        <tissue evidence="2">Mantle</tissue>
    </source>
</reference>
<evidence type="ECO:0000313" key="3">
    <source>
        <dbReference type="Proteomes" id="UP001195483"/>
    </source>
</evidence>
<gene>
    <name evidence="2" type="ORF">CHS0354_040217</name>
</gene>